<evidence type="ECO:0000259" key="2">
    <source>
        <dbReference type="Pfam" id="PF13421"/>
    </source>
</evidence>
<comment type="caution">
    <text evidence="3">The sequence shown here is derived from an EMBL/GenBank/DDBJ whole genome shotgun (WGS) entry which is preliminary data.</text>
</comment>
<dbReference type="InterPro" id="IPR033880">
    <property type="entry name" value="SPFH_YdjI"/>
</dbReference>
<accession>A0A133YEX0</accession>
<dbReference type="EMBL" id="LSCV01000010">
    <property type="protein sequence ID" value="KXB41750.1"/>
    <property type="molecule type" value="Genomic_DNA"/>
</dbReference>
<proteinExistence type="predicted"/>
<evidence type="ECO:0000313" key="4">
    <source>
        <dbReference type="Proteomes" id="UP000070080"/>
    </source>
</evidence>
<dbReference type="RefSeq" id="WP_066713629.1">
    <property type="nucleotide sequence ID" value="NZ_JARFNM010000001.1"/>
</dbReference>
<dbReference type="Pfam" id="PF13421">
    <property type="entry name" value="Band_7_1"/>
    <property type="match status" value="1"/>
</dbReference>
<dbReference type="STRING" id="1497955.HMPREF1872_00562"/>
<dbReference type="PANTHER" id="PTHR37826:SF2">
    <property type="entry name" value="ZINC-RIBBON DOMAIN-CONTAINING PROTEIN"/>
    <property type="match status" value="1"/>
</dbReference>
<dbReference type="Proteomes" id="UP000070080">
    <property type="component" value="Unassembled WGS sequence"/>
</dbReference>
<gene>
    <name evidence="3" type="ORF">HMPREF1872_00562</name>
</gene>
<evidence type="ECO:0000256" key="1">
    <source>
        <dbReference type="SAM" id="MobiDB-lite"/>
    </source>
</evidence>
<dbReference type="PANTHER" id="PTHR37826">
    <property type="entry name" value="FLOTILLIN BAND_7_5 DOMAIN PROTEIN"/>
    <property type="match status" value="1"/>
</dbReference>
<name>A0A133YEX0_9FIRM</name>
<sequence>MGFIQAFRGSLGGTLADQWKDFYGPMEGVPETAALFPGVPMGTNNGRGANYKGNENVITNGTKVIVPEGTALVTIQDGAITSIITEIGGYIYSSDDPNSKSIFSGDGLMESIVKTSWEKFKFGGIPATNQLLFYVNLKEIPNNRFGTQSEIYWDDAFFGTQVGAVIRGTYTVKIVDPISFLKNFVPVKYLSSGAPAFDLGDMDNDAAEQLFNEVVGSLSAAFSNYTNDPTRGNRISKIQGDQIGFAKSLSAAVEDNYEWSSTRGLEIVKTAILAIEYDEDTKEMMKDVKRADALSGSRGNSFMQQSVARGMQAAGENGGGANMAFMGMGMNAAGNMMGGVQQPNVGNYYQPNFGGGQLNQNQGNYGQGQNQQQNQGQPQNQNQPPEDPTEKLIKMKKLLDAEVITQEEFDKMKRELLGL</sequence>
<feature type="compositionally biased region" description="Low complexity" evidence="1">
    <location>
        <begin position="358"/>
        <end position="384"/>
    </location>
</feature>
<reference evidence="4" key="1">
    <citation type="submission" date="2016-01" db="EMBL/GenBank/DDBJ databases">
        <authorList>
            <person name="Mitreva M."/>
            <person name="Pepin K.H."/>
            <person name="Mihindukulasuriya K.A."/>
            <person name="Fulton R."/>
            <person name="Fronick C."/>
            <person name="O'Laughlin M."/>
            <person name="Miner T."/>
            <person name="Herter B."/>
            <person name="Rosa B.A."/>
            <person name="Cordes M."/>
            <person name="Tomlinson C."/>
            <person name="Wollam A."/>
            <person name="Palsikar V.B."/>
            <person name="Mardis E.R."/>
            <person name="Wilson R.K."/>
        </authorList>
    </citation>
    <scope>NUCLEOTIDE SEQUENCE [LARGE SCALE GENOMIC DNA]</scope>
    <source>
        <strain evidence="4">KA00274</strain>
    </source>
</reference>
<dbReference type="OrthoDB" id="9764015at2"/>
<protein>
    <recommendedName>
        <fullName evidence="2">SPFH domain-containing protein</fullName>
    </recommendedName>
</protein>
<organism evidence="3 4">
    <name type="scientific">Amygdalobacter nucleatus</name>
    <dbReference type="NCBI Taxonomy" id="3029274"/>
    <lineage>
        <taxon>Bacteria</taxon>
        <taxon>Bacillati</taxon>
        <taxon>Bacillota</taxon>
        <taxon>Clostridia</taxon>
        <taxon>Eubacteriales</taxon>
        <taxon>Oscillospiraceae</taxon>
        <taxon>Amygdalobacter</taxon>
    </lineage>
</organism>
<dbReference type="CDD" id="cd03408">
    <property type="entry name" value="SPFH_like_u1"/>
    <property type="match status" value="1"/>
</dbReference>
<evidence type="ECO:0000313" key="3">
    <source>
        <dbReference type="EMBL" id="KXB41750.1"/>
    </source>
</evidence>
<dbReference type="PATRIC" id="fig|1497955.3.peg.543"/>
<dbReference type="AlphaFoldDB" id="A0A133YEX0"/>
<feature type="domain" description="SPFH" evidence="2">
    <location>
        <begin position="51"/>
        <end position="186"/>
    </location>
</feature>
<keyword evidence="4" id="KW-1185">Reference proteome</keyword>
<feature type="region of interest" description="Disordered" evidence="1">
    <location>
        <begin position="348"/>
        <end position="390"/>
    </location>
</feature>